<comment type="caution">
    <text evidence="1">The sequence shown here is derived from an EMBL/GenBank/DDBJ whole genome shotgun (WGS) entry which is preliminary data.</text>
</comment>
<accession>A0AAV6KXX5</accession>
<evidence type="ECO:0000313" key="1">
    <source>
        <dbReference type="EMBL" id="KAG5557295.1"/>
    </source>
</evidence>
<protein>
    <submittedName>
        <fullName evidence="1">Uncharacterized protein</fullName>
    </submittedName>
</protein>
<name>A0AAV6KXX5_9ERIC</name>
<reference evidence="1" key="1">
    <citation type="submission" date="2020-08" db="EMBL/GenBank/DDBJ databases">
        <title>Plant Genome Project.</title>
        <authorList>
            <person name="Zhang R.-G."/>
        </authorList>
    </citation>
    <scope>NUCLEOTIDE SEQUENCE</scope>
    <source>
        <strain evidence="1">WSP0</strain>
        <tissue evidence="1">Leaf</tissue>
    </source>
</reference>
<sequence>MCSSWRSRERDSNLSLTFPSPSVFFPPKQPSEISHSRGGGALCCRLPSRLTFCSKMVPTTSMVLKSLTVRILSMVSSSVRLIAPLPPDPIGFLRSCLCMHVWWVCLVLCCRLKFRPLVAGV</sequence>
<dbReference type="Proteomes" id="UP000823749">
    <property type="component" value="Chromosome 3"/>
</dbReference>
<proteinExistence type="predicted"/>
<gene>
    <name evidence="1" type="ORF">RHGRI_007528</name>
</gene>
<organism evidence="1 2">
    <name type="scientific">Rhododendron griersonianum</name>
    <dbReference type="NCBI Taxonomy" id="479676"/>
    <lineage>
        <taxon>Eukaryota</taxon>
        <taxon>Viridiplantae</taxon>
        <taxon>Streptophyta</taxon>
        <taxon>Embryophyta</taxon>
        <taxon>Tracheophyta</taxon>
        <taxon>Spermatophyta</taxon>
        <taxon>Magnoliopsida</taxon>
        <taxon>eudicotyledons</taxon>
        <taxon>Gunneridae</taxon>
        <taxon>Pentapetalae</taxon>
        <taxon>asterids</taxon>
        <taxon>Ericales</taxon>
        <taxon>Ericaceae</taxon>
        <taxon>Ericoideae</taxon>
        <taxon>Rhodoreae</taxon>
        <taxon>Rhododendron</taxon>
    </lineage>
</organism>
<dbReference type="AlphaFoldDB" id="A0AAV6KXX5"/>
<keyword evidence="2" id="KW-1185">Reference proteome</keyword>
<dbReference type="EMBL" id="JACTNZ010000003">
    <property type="protein sequence ID" value="KAG5557295.1"/>
    <property type="molecule type" value="Genomic_DNA"/>
</dbReference>
<evidence type="ECO:0000313" key="2">
    <source>
        <dbReference type="Proteomes" id="UP000823749"/>
    </source>
</evidence>